<feature type="region of interest" description="Disordered" evidence="1">
    <location>
        <begin position="225"/>
        <end position="250"/>
    </location>
</feature>
<proteinExistence type="predicted"/>
<reference evidence="2 3" key="1">
    <citation type="submission" date="2018-09" db="EMBL/GenBank/DDBJ databases">
        <authorList>
            <person name="Grouzdev D.S."/>
            <person name="Krutkina M.S."/>
        </authorList>
    </citation>
    <scope>NUCLEOTIDE SEQUENCE [LARGE SCALE GENOMIC DNA]</scope>
    <source>
        <strain evidence="2 3">RmlP001</strain>
    </source>
</reference>
<sequence>MLIRFRCDPALLGHIPPPVPARAALPDWLRDMPARAASELHGGPVRTVKTCPPFVDAMAHGFVIPLPCDVTVAGGRLSWNWDLPEPALPSHPRSPLSFHAPAQVEGSPFHRADCAMVKFNSFWTVELEPGWSLFATHPANREDLPFRLLTGLVDADRFTAVGILFPAQWKDPGFSGVLPRGTPVAQCFPVPRTPLALDVGPLDAAGCDAFEATAHALLSAPGTYRRRHRARRGRSGVAGEVAPQGGEVEP</sequence>
<evidence type="ECO:0000313" key="2">
    <source>
        <dbReference type="EMBL" id="RYB02319.1"/>
    </source>
</evidence>
<dbReference type="EMBL" id="QYBC01000021">
    <property type="protein sequence ID" value="RYB02319.1"/>
    <property type="molecule type" value="Genomic_DNA"/>
</dbReference>
<evidence type="ECO:0000256" key="1">
    <source>
        <dbReference type="SAM" id="MobiDB-lite"/>
    </source>
</evidence>
<gene>
    <name evidence="2" type="ORF">D3272_21830</name>
</gene>
<protein>
    <submittedName>
        <fullName evidence="2">Uncharacterized protein</fullName>
    </submittedName>
</protein>
<organism evidence="2 3">
    <name type="scientific">Lichenibacterium ramalinae</name>
    <dbReference type="NCBI Taxonomy" id="2316527"/>
    <lineage>
        <taxon>Bacteria</taxon>
        <taxon>Pseudomonadati</taxon>
        <taxon>Pseudomonadota</taxon>
        <taxon>Alphaproteobacteria</taxon>
        <taxon>Hyphomicrobiales</taxon>
        <taxon>Lichenihabitantaceae</taxon>
        <taxon>Lichenibacterium</taxon>
    </lineage>
</organism>
<keyword evidence="3" id="KW-1185">Reference proteome</keyword>
<evidence type="ECO:0000313" key="3">
    <source>
        <dbReference type="Proteomes" id="UP000289411"/>
    </source>
</evidence>
<comment type="caution">
    <text evidence="2">The sequence shown here is derived from an EMBL/GenBank/DDBJ whole genome shotgun (WGS) entry which is preliminary data.</text>
</comment>
<dbReference type="RefSeq" id="WP_129221330.1">
    <property type="nucleotide sequence ID" value="NZ_QYBC01000021.1"/>
</dbReference>
<dbReference type="Proteomes" id="UP000289411">
    <property type="component" value="Unassembled WGS sequence"/>
</dbReference>
<accession>A0A4Q2R973</accession>
<feature type="compositionally biased region" description="Basic residues" evidence="1">
    <location>
        <begin position="225"/>
        <end position="234"/>
    </location>
</feature>
<dbReference type="AlphaFoldDB" id="A0A4Q2R973"/>
<dbReference type="OrthoDB" id="7404855at2"/>
<name>A0A4Q2R973_9HYPH</name>
<reference evidence="2 3" key="2">
    <citation type="submission" date="2019-02" db="EMBL/GenBank/DDBJ databases">
        <title>'Lichenibacterium ramalinii' gen. nov. sp. nov., 'Lichenibacterium minor' gen. nov. sp. nov.</title>
        <authorList>
            <person name="Pankratov T."/>
        </authorList>
    </citation>
    <scope>NUCLEOTIDE SEQUENCE [LARGE SCALE GENOMIC DNA]</scope>
    <source>
        <strain evidence="2 3">RmlP001</strain>
    </source>
</reference>